<proteinExistence type="predicted"/>
<reference evidence="3" key="1">
    <citation type="journal article" date="2022" name="bioRxiv">
        <title>Sequencing and chromosome-scale assembly of the giantPleurodeles waltlgenome.</title>
        <authorList>
            <person name="Brown T."/>
            <person name="Elewa A."/>
            <person name="Iarovenko S."/>
            <person name="Subramanian E."/>
            <person name="Araus A.J."/>
            <person name="Petzold A."/>
            <person name="Susuki M."/>
            <person name="Suzuki K.-i.T."/>
            <person name="Hayashi T."/>
            <person name="Toyoda A."/>
            <person name="Oliveira C."/>
            <person name="Osipova E."/>
            <person name="Leigh N.D."/>
            <person name="Simon A."/>
            <person name="Yun M.H."/>
        </authorList>
    </citation>
    <scope>NUCLEOTIDE SEQUENCE</scope>
    <source>
        <strain evidence="3">20211129_DDA</strain>
        <tissue evidence="3">Liver</tissue>
    </source>
</reference>
<comment type="caution">
    <text evidence="3">The sequence shown here is derived from an EMBL/GenBank/DDBJ whole genome shotgun (WGS) entry which is preliminary data.</text>
</comment>
<sequence>MVLFQWCLQLSSVAVWCLISHPAGQPGAVWKKQKARALPDFLLEMLGLPSMHRKWDFRLNGWLFLGRLLPVPLLFLTMVACCLSWEVNFRAFSCRARWSCRLGRLLDATGAAARAFRQILSRYGGFPRVVVSLLLWSRFLLWTGVPLEEERRKPGLRFLCVRGVWPRWRQRRMCSAEPSLGRARNRLDPVRLCPSLPVREMCPESVGCFAESTDNRFHLGNLELTGAAENFM</sequence>
<evidence type="ECO:0000256" key="2">
    <source>
        <dbReference type="SAM" id="SignalP"/>
    </source>
</evidence>
<dbReference type="AlphaFoldDB" id="A0AAV7THP5"/>
<feature type="transmembrane region" description="Helical" evidence="1">
    <location>
        <begin position="61"/>
        <end position="85"/>
    </location>
</feature>
<evidence type="ECO:0000256" key="1">
    <source>
        <dbReference type="SAM" id="Phobius"/>
    </source>
</evidence>
<gene>
    <name evidence="3" type="ORF">NDU88_001453</name>
</gene>
<keyword evidence="1" id="KW-0812">Transmembrane</keyword>
<keyword evidence="1" id="KW-1133">Transmembrane helix</keyword>
<name>A0AAV7THP5_PLEWA</name>
<feature type="chain" id="PRO_5043698098" evidence="2">
    <location>
        <begin position="18"/>
        <end position="232"/>
    </location>
</feature>
<organism evidence="3 4">
    <name type="scientific">Pleurodeles waltl</name>
    <name type="common">Iberian ribbed newt</name>
    <dbReference type="NCBI Taxonomy" id="8319"/>
    <lineage>
        <taxon>Eukaryota</taxon>
        <taxon>Metazoa</taxon>
        <taxon>Chordata</taxon>
        <taxon>Craniata</taxon>
        <taxon>Vertebrata</taxon>
        <taxon>Euteleostomi</taxon>
        <taxon>Amphibia</taxon>
        <taxon>Batrachia</taxon>
        <taxon>Caudata</taxon>
        <taxon>Salamandroidea</taxon>
        <taxon>Salamandridae</taxon>
        <taxon>Pleurodelinae</taxon>
        <taxon>Pleurodeles</taxon>
    </lineage>
</organism>
<evidence type="ECO:0000313" key="3">
    <source>
        <dbReference type="EMBL" id="KAJ1176170.1"/>
    </source>
</evidence>
<evidence type="ECO:0000313" key="4">
    <source>
        <dbReference type="Proteomes" id="UP001066276"/>
    </source>
</evidence>
<keyword evidence="2" id="KW-0732">Signal</keyword>
<keyword evidence="4" id="KW-1185">Reference proteome</keyword>
<feature type="signal peptide" evidence="2">
    <location>
        <begin position="1"/>
        <end position="17"/>
    </location>
</feature>
<accession>A0AAV7THP5</accession>
<dbReference type="Proteomes" id="UP001066276">
    <property type="component" value="Chromosome 3_2"/>
</dbReference>
<protein>
    <submittedName>
        <fullName evidence="3">Uncharacterized protein</fullName>
    </submittedName>
</protein>
<keyword evidence="1" id="KW-0472">Membrane</keyword>
<dbReference type="EMBL" id="JANPWB010000006">
    <property type="protein sequence ID" value="KAJ1176170.1"/>
    <property type="molecule type" value="Genomic_DNA"/>
</dbReference>